<dbReference type="InterPro" id="IPR008004">
    <property type="entry name" value="OCTOPUS-like"/>
</dbReference>
<reference evidence="1" key="1">
    <citation type="submission" date="2013-04" db="UniProtKB">
        <authorList>
            <consortium name="EnsemblPlants"/>
        </authorList>
    </citation>
    <scope>IDENTIFICATION</scope>
</reference>
<dbReference type="Proteomes" id="UP000006038">
    <property type="component" value="Unassembled WGS sequence"/>
</dbReference>
<dbReference type="HOGENOM" id="CLU_2531080_0_0_1"/>
<proteinExistence type="predicted"/>
<keyword evidence="2" id="KW-1185">Reference proteome</keyword>
<dbReference type="EnsemblPlants" id="OB02G10100.1">
    <property type="protein sequence ID" value="OB02G10100.1"/>
    <property type="gene ID" value="OB02G10100"/>
</dbReference>
<evidence type="ECO:0000313" key="2">
    <source>
        <dbReference type="Proteomes" id="UP000006038"/>
    </source>
</evidence>
<sequence>MDSEISLGGDAAPRHSSFFNRLYHLGRSRSVHCSSPHIRSLDTGTLRFHLTPLRSSSRRSIANKIQGRRLNLFAGASFLANQRQ</sequence>
<evidence type="ECO:0000313" key="1">
    <source>
        <dbReference type="EnsemblPlants" id="OB02G10100.1"/>
    </source>
</evidence>
<accession>J3L8P3</accession>
<protein>
    <submittedName>
        <fullName evidence="1">Uncharacterized protein</fullName>
    </submittedName>
</protein>
<dbReference type="AlphaFoldDB" id="J3L8P3"/>
<dbReference type="Pfam" id="PF05340">
    <property type="entry name" value="DUF740"/>
    <property type="match status" value="1"/>
</dbReference>
<name>J3L8P3_ORYBR</name>
<dbReference type="Gramene" id="OB02G10100.1">
    <property type="protein sequence ID" value="OB02G10100.1"/>
    <property type="gene ID" value="OB02G10100"/>
</dbReference>
<organism evidence="1">
    <name type="scientific">Oryza brachyantha</name>
    <name type="common">malo sina</name>
    <dbReference type="NCBI Taxonomy" id="4533"/>
    <lineage>
        <taxon>Eukaryota</taxon>
        <taxon>Viridiplantae</taxon>
        <taxon>Streptophyta</taxon>
        <taxon>Embryophyta</taxon>
        <taxon>Tracheophyta</taxon>
        <taxon>Spermatophyta</taxon>
        <taxon>Magnoliopsida</taxon>
        <taxon>Liliopsida</taxon>
        <taxon>Poales</taxon>
        <taxon>Poaceae</taxon>
        <taxon>BOP clade</taxon>
        <taxon>Oryzoideae</taxon>
        <taxon>Oryzeae</taxon>
        <taxon>Oryzinae</taxon>
        <taxon>Oryza</taxon>
    </lineage>
</organism>